<keyword evidence="3" id="KW-1185">Reference proteome</keyword>
<dbReference type="EMBL" id="QPIJ01000001">
    <property type="protein sequence ID" value="RCV93701.1"/>
    <property type="molecule type" value="Genomic_DNA"/>
</dbReference>
<dbReference type="PROSITE" id="PS51257">
    <property type="entry name" value="PROKAR_LIPOPROTEIN"/>
    <property type="match status" value="1"/>
</dbReference>
<protein>
    <submittedName>
        <fullName evidence="2">Uncharacterized protein</fullName>
    </submittedName>
</protein>
<evidence type="ECO:0000313" key="2">
    <source>
        <dbReference type="EMBL" id="RCV93701.1"/>
    </source>
</evidence>
<feature type="chain" id="PRO_5017033684" evidence="1">
    <location>
        <begin position="31"/>
        <end position="295"/>
    </location>
</feature>
<sequence length="295" mass="31445">MKHLSQLTLSALAGCAAGALLTFLAVSTVADTGLHTGDTNSVEPTNSLKTLVQSGLSIKPLDARLDGFQAWQVSNPQSPESTSMLAVTHKGSRGHVLGELFDAQGNPLSTQLLGASAREDIRFMDLAIITQWLPGLSPSAESSASEVYLFIDPLADESRALWEIAAGKSDSLPEIRVIPTAYAHHLGFDAVIDIFTARHDVGASPQDTEDRLHDYLNGTRSVPETVQGNNTPSPVAIHALATNGNIHHRLRLPQEPTVIAPAGMEGKGVDVIPFKEFLETHLGQSPESLTAPKED</sequence>
<evidence type="ECO:0000256" key="1">
    <source>
        <dbReference type="SAM" id="SignalP"/>
    </source>
</evidence>
<organism evidence="2 3">
    <name type="scientific">Vreelandella rituensis</name>
    <dbReference type="NCBI Taxonomy" id="2282306"/>
    <lineage>
        <taxon>Bacteria</taxon>
        <taxon>Pseudomonadati</taxon>
        <taxon>Pseudomonadota</taxon>
        <taxon>Gammaproteobacteria</taxon>
        <taxon>Oceanospirillales</taxon>
        <taxon>Halomonadaceae</taxon>
        <taxon>Vreelandella</taxon>
    </lineage>
</organism>
<dbReference type="RefSeq" id="WP_114485029.1">
    <property type="nucleotide sequence ID" value="NZ_CBCSHM010000007.1"/>
</dbReference>
<dbReference type="AlphaFoldDB" id="A0A368U9V0"/>
<reference evidence="2 3" key="1">
    <citation type="submission" date="2018-07" db="EMBL/GenBank/DDBJ databases">
        <title>Halomonas rutogse sp. nov., isolated from Lake TangqianCo on Tibetan Plateau.</title>
        <authorList>
            <person name="Lu H."/>
            <person name="Xing P."/>
            <person name="Wu Q."/>
        </authorList>
    </citation>
    <scope>NUCLEOTIDE SEQUENCE [LARGE SCALE GENOMIC DNA]</scope>
    <source>
        <strain evidence="2 3">TQ8S</strain>
    </source>
</reference>
<feature type="signal peptide" evidence="1">
    <location>
        <begin position="1"/>
        <end position="30"/>
    </location>
</feature>
<evidence type="ECO:0000313" key="3">
    <source>
        <dbReference type="Proteomes" id="UP000253204"/>
    </source>
</evidence>
<name>A0A368U9V0_9GAMM</name>
<comment type="caution">
    <text evidence="2">The sequence shown here is derived from an EMBL/GenBank/DDBJ whole genome shotgun (WGS) entry which is preliminary data.</text>
</comment>
<gene>
    <name evidence="2" type="ORF">DU506_00680</name>
</gene>
<proteinExistence type="predicted"/>
<accession>A0A368U9V0</accession>
<keyword evidence="1" id="KW-0732">Signal</keyword>
<dbReference type="Proteomes" id="UP000253204">
    <property type="component" value="Unassembled WGS sequence"/>
</dbReference>